<reference evidence="5 6" key="1">
    <citation type="journal article" date="2012" name="J. Bacteriol.">
        <title>De Novo Genome Project of Cupriavidus basilensis OR16.</title>
        <authorList>
            <person name="Cserhati M."/>
            <person name="Kriszt B."/>
            <person name="Szoboszlay S."/>
            <person name="Toth A."/>
            <person name="Szabo I."/>
            <person name="Tancsics A."/>
            <person name="Nagy I."/>
            <person name="Horvath B."/>
            <person name="Nagy I."/>
            <person name="Kukolya J."/>
        </authorList>
    </citation>
    <scope>NUCLEOTIDE SEQUENCE [LARGE SCALE GENOMIC DNA]</scope>
    <source>
        <strain evidence="5 6">OR16</strain>
    </source>
</reference>
<protein>
    <recommendedName>
        <fullName evidence="4">Fumarylacetoacetase-like C-terminal domain-containing protein</fullName>
    </recommendedName>
</protein>
<dbReference type="GO" id="GO:0005737">
    <property type="term" value="C:cytoplasm"/>
    <property type="evidence" value="ECO:0007669"/>
    <property type="project" value="TreeGrafter"/>
</dbReference>
<dbReference type="InterPro" id="IPR050772">
    <property type="entry name" value="Hydratase-Decarb/MhpD_sf"/>
</dbReference>
<dbReference type="InterPro" id="IPR010752">
    <property type="entry name" value="DUF1329"/>
</dbReference>
<dbReference type="AlphaFoldDB" id="H1RY89"/>
<evidence type="ECO:0000256" key="2">
    <source>
        <dbReference type="SAM" id="MobiDB-lite"/>
    </source>
</evidence>
<dbReference type="NCBIfam" id="TIGR03220">
    <property type="entry name" value="catechol_dmpE"/>
    <property type="match status" value="1"/>
</dbReference>
<evidence type="ECO:0000256" key="3">
    <source>
        <dbReference type="SAM" id="SignalP"/>
    </source>
</evidence>
<dbReference type="Gene3D" id="3.90.850.10">
    <property type="entry name" value="Fumarylacetoacetase-like, C-terminal domain"/>
    <property type="match status" value="1"/>
</dbReference>
<feature type="chain" id="PRO_5003552994" description="Fumarylacetoacetase-like C-terminal domain-containing protein" evidence="3">
    <location>
        <begin position="27"/>
        <end position="728"/>
    </location>
</feature>
<dbReference type="InterPro" id="IPR036663">
    <property type="entry name" value="Fumarylacetoacetase_C_sf"/>
</dbReference>
<feature type="domain" description="Fumarylacetoacetase-like C-terminal" evidence="4">
    <location>
        <begin position="540"/>
        <end position="727"/>
    </location>
</feature>
<dbReference type="Proteomes" id="UP000005808">
    <property type="component" value="Unassembled WGS sequence"/>
</dbReference>
<accession>H1RY89</accession>
<evidence type="ECO:0000256" key="1">
    <source>
        <dbReference type="ARBA" id="ARBA00023239"/>
    </source>
</evidence>
<keyword evidence="3" id="KW-0732">Signal</keyword>
<name>H1RY89_9BURK</name>
<dbReference type="EMBL" id="AHJE01000003">
    <property type="protein sequence ID" value="EHP44580.1"/>
    <property type="molecule type" value="Genomic_DNA"/>
</dbReference>
<organism evidence="5 6">
    <name type="scientific">Cupriavidus basilensis OR16</name>
    <dbReference type="NCBI Taxonomy" id="1127483"/>
    <lineage>
        <taxon>Bacteria</taxon>
        <taxon>Pseudomonadati</taxon>
        <taxon>Pseudomonadota</taxon>
        <taxon>Betaproteobacteria</taxon>
        <taxon>Burkholderiales</taxon>
        <taxon>Burkholderiaceae</taxon>
        <taxon>Cupriavidus</taxon>
    </lineage>
</organism>
<feature type="signal peptide" evidence="3">
    <location>
        <begin position="1"/>
        <end position="26"/>
    </location>
</feature>
<evidence type="ECO:0000313" key="5">
    <source>
        <dbReference type="EMBL" id="EHP44580.1"/>
    </source>
</evidence>
<dbReference type="CDD" id="cd16329">
    <property type="entry name" value="LolA_like"/>
    <property type="match status" value="1"/>
</dbReference>
<dbReference type="Pfam" id="PF07044">
    <property type="entry name" value="DUF1329"/>
    <property type="match status" value="1"/>
</dbReference>
<evidence type="ECO:0000313" key="6">
    <source>
        <dbReference type="Proteomes" id="UP000005808"/>
    </source>
</evidence>
<feature type="compositionally biased region" description="Low complexity" evidence="2">
    <location>
        <begin position="429"/>
        <end position="441"/>
    </location>
</feature>
<keyword evidence="1" id="KW-0456">Lyase</keyword>
<dbReference type="SUPFAM" id="SSF56529">
    <property type="entry name" value="FAH"/>
    <property type="match status" value="1"/>
</dbReference>
<comment type="caution">
    <text evidence="5">The sequence shown here is derived from an EMBL/GenBank/DDBJ whole genome shotgun (WGS) entry which is preliminary data.</text>
</comment>
<dbReference type="PANTHER" id="PTHR30143:SF0">
    <property type="entry name" value="2-KETO-4-PENTENOATE HYDRATASE"/>
    <property type="match status" value="1"/>
</dbReference>
<dbReference type="InterPro" id="IPR017632">
    <property type="entry name" value="2-oxopent-4-enoate_hydratase"/>
</dbReference>
<sequence>MQQHTKRTIRGTLLAASMMLAVGAHAKVTPDELKQLDDKLTPMGAERPGSKDGQIPAWSGKWLGVPAGVQWKRGERYPDPYAAEKPLAVITAQNLAQYADHLTEGTKALFKKYPDTFKMPVYPSHRDFRYEDAAYKNIRLLAPEVSMTADGNGLKSAPPQAPYPIPKNGLELMWDLRFAAAIGTESATYGQAVVYPDGNIAWGRVRYNIFSPRNAATFDAKSELNSKTFFRQATDLPLRDRGTLLVGYELWDQEGANTRRTWQYNPGTRRVRQTPEYGFDQPSGPGGFRTVDDDRLFNGSGERYNWKVVGKKEIYVPYNNYKLMSAAVKYQDILGKGHANPELMRYELHRVWVLEASLKEGFRHQYAKRVLYIDEDSWNAVIAENYDARGQLWRVNLAGSVYAYDAQRFYTTTAFYHDLVSGAYFGPTSRRTPRAARAPDTGPSAPPQARADPCRRHRSAAGLKSLPAMKPDLIASLGEELHQALSARVPVAPLSGRGHPITVRDAYRIQQQFVAHRLAQGDRITGKKIGVTSLPVQQMLDVHQPDFGMLLASMHYPDGHAIPAATLIQPRAEGEIAFFLQRDLRGPGVTRADVLAATEAVCACFEIVDSRILDWRIRIEDTVADNASCGAYVLGEERVRLDGLDLAACAMTLEKNGAVVATGLGSAALGHPAEAVAWLANTLGELGISLLAGEAILSGSLAALIPVVAGDRLHLRIDGIGSCSTRFT</sequence>
<dbReference type="PATRIC" id="fig|1127483.3.peg.217"/>
<evidence type="ECO:0000259" key="4">
    <source>
        <dbReference type="Pfam" id="PF01557"/>
    </source>
</evidence>
<proteinExistence type="predicted"/>
<dbReference type="PANTHER" id="PTHR30143">
    <property type="entry name" value="ACID HYDRATASE"/>
    <property type="match status" value="1"/>
</dbReference>
<dbReference type="Pfam" id="PF01557">
    <property type="entry name" value="FAA_hydrolase"/>
    <property type="match status" value="1"/>
</dbReference>
<gene>
    <name evidence="5" type="ORF">OR16_01040</name>
</gene>
<dbReference type="Gene3D" id="2.50.20.10">
    <property type="entry name" value="Lipoprotein localisation LolA/LolB/LppX"/>
    <property type="match status" value="1"/>
</dbReference>
<dbReference type="GO" id="GO:0008684">
    <property type="term" value="F:2-oxopent-4-enoate hydratase activity"/>
    <property type="evidence" value="ECO:0007669"/>
    <property type="project" value="TreeGrafter"/>
</dbReference>
<feature type="region of interest" description="Disordered" evidence="2">
    <location>
        <begin position="429"/>
        <end position="462"/>
    </location>
</feature>
<dbReference type="InterPro" id="IPR011234">
    <property type="entry name" value="Fumarylacetoacetase-like_C"/>
</dbReference>